<evidence type="ECO:0000313" key="2">
    <source>
        <dbReference type="Proteomes" id="UP000565078"/>
    </source>
</evidence>
<sequence length="173" mass="18536">MNRGTFSAIAGIMAIVLLALTINASLVQNQESATFTRMQAAQSLALKTESAVRMLDKGIAMKLYEKMGSLPPCIAANVAQNDIETAANATLNEFAKQDKGSVTCTFTNIVFVPNPAILEVRAKLTCTQAVGSTMITAQRAVWYKKNPQTDSGACLVMDFFSGCREYPGPTTCP</sequence>
<dbReference type="Proteomes" id="UP000565078">
    <property type="component" value="Unassembled WGS sequence"/>
</dbReference>
<accession>A0A7J4IYD9</accession>
<organism evidence="1 2">
    <name type="scientific">Candidatus Iainarchaeum sp</name>
    <dbReference type="NCBI Taxonomy" id="3101447"/>
    <lineage>
        <taxon>Archaea</taxon>
        <taxon>Candidatus Iainarchaeota</taxon>
        <taxon>Candidatus Iainarchaeia</taxon>
        <taxon>Candidatus Iainarchaeales</taxon>
        <taxon>Candidatus Iainarchaeaceae</taxon>
        <taxon>Candidatus Iainarchaeum</taxon>
    </lineage>
</organism>
<reference evidence="2" key="1">
    <citation type="journal article" date="2020" name="bioRxiv">
        <title>A rank-normalized archaeal taxonomy based on genome phylogeny resolves widespread incomplete and uneven classifications.</title>
        <authorList>
            <person name="Rinke C."/>
            <person name="Chuvochina M."/>
            <person name="Mussig A.J."/>
            <person name="Chaumeil P.-A."/>
            <person name="Waite D.W."/>
            <person name="Whitman W.B."/>
            <person name="Parks D.H."/>
            <person name="Hugenholtz P."/>
        </authorList>
    </citation>
    <scope>NUCLEOTIDE SEQUENCE [LARGE SCALE GENOMIC DNA]</scope>
</reference>
<proteinExistence type="predicted"/>
<evidence type="ECO:0000313" key="1">
    <source>
        <dbReference type="EMBL" id="HIH09305.1"/>
    </source>
</evidence>
<gene>
    <name evidence="1" type="ORF">HA254_01405</name>
</gene>
<name>A0A7J4IYD9_9ARCH</name>
<comment type="caution">
    <text evidence="1">The sequence shown here is derived from an EMBL/GenBank/DDBJ whole genome shotgun (WGS) entry which is preliminary data.</text>
</comment>
<evidence type="ECO:0008006" key="3">
    <source>
        <dbReference type="Google" id="ProtNLM"/>
    </source>
</evidence>
<protein>
    <recommendedName>
        <fullName evidence="3">Type 4 fimbrial biogenesis protein PilX N-terminal domain-containing protein</fullName>
    </recommendedName>
</protein>
<dbReference type="EMBL" id="DUGC01000030">
    <property type="protein sequence ID" value="HIH09305.1"/>
    <property type="molecule type" value="Genomic_DNA"/>
</dbReference>
<dbReference type="AlphaFoldDB" id="A0A7J4IYD9"/>